<reference evidence="2 3" key="1">
    <citation type="submission" date="2018-01" db="EMBL/GenBank/DDBJ databases">
        <title>The draft genome sequence of Halioglobus lutimaris HF004.</title>
        <authorList>
            <person name="Du Z.-J."/>
            <person name="Shi M.-J."/>
        </authorList>
    </citation>
    <scope>NUCLEOTIDE SEQUENCE [LARGE SCALE GENOMIC DNA]</scope>
    <source>
        <strain evidence="2 3">HF004</strain>
    </source>
</reference>
<organism evidence="2 3">
    <name type="scientific">Pseudohalioglobus lutimaris</name>
    <dbReference type="NCBI Taxonomy" id="1737061"/>
    <lineage>
        <taxon>Bacteria</taxon>
        <taxon>Pseudomonadati</taxon>
        <taxon>Pseudomonadota</taxon>
        <taxon>Gammaproteobacteria</taxon>
        <taxon>Cellvibrionales</taxon>
        <taxon>Halieaceae</taxon>
        <taxon>Pseudohalioglobus</taxon>
    </lineage>
</organism>
<evidence type="ECO:0000313" key="3">
    <source>
        <dbReference type="Proteomes" id="UP000235005"/>
    </source>
</evidence>
<dbReference type="PANTHER" id="PTHR30383">
    <property type="entry name" value="THIOESTERASE 1/PROTEASE 1/LYSOPHOSPHOLIPASE L1"/>
    <property type="match status" value="1"/>
</dbReference>
<keyword evidence="3" id="KW-1185">Reference proteome</keyword>
<dbReference type="Gene3D" id="3.40.50.1110">
    <property type="entry name" value="SGNH hydrolase"/>
    <property type="match status" value="1"/>
</dbReference>
<evidence type="ECO:0000313" key="2">
    <source>
        <dbReference type="EMBL" id="PLW67374.1"/>
    </source>
</evidence>
<name>A0A2N5WYQ8_9GAMM</name>
<dbReference type="CDD" id="cd01822">
    <property type="entry name" value="Lysophospholipase_L1_like"/>
    <property type="match status" value="1"/>
</dbReference>
<dbReference type="EMBL" id="PKUS01000030">
    <property type="protein sequence ID" value="PLW67374.1"/>
    <property type="molecule type" value="Genomic_DNA"/>
</dbReference>
<dbReference type="InterPro" id="IPR013830">
    <property type="entry name" value="SGNH_hydro"/>
</dbReference>
<dbReference type="OrthoDB" id="9786188at2"/>
<dbReference type="PANTHER" id="PTHR30383:SF24">
    <property type="entry name" value="THIOESTERASE 1_PROTEASE 1_LYSOPHOSPHOLIPASE L1"/>
    <property type="match status" value="1"/>
</dbReference>
<comment type="caution">
    <text evidence="2">The sequence shown here is derived from an EMBL/GenBank/DDBJ whole genome shotgun (WGS) entry which is preliminary data.</text>
</comment>
<dbReference type="SUPFAM" id="SSF52266">
    <property type="entry name" value="SGNH hydrolase"/>
    <property type="match status" value="1"/>
</dbReference>
<proteinExistence type="predicted"/>
<dbReference type="Proteomes" id="UP000235005">
    <property type="component" value="Unassembled WGS sequence"/>
</dbReference>
<dbReference type="GO" id="GO:0004622">
    <property type="term" value="F:phosphatidylcholine lysophospholipase activity"/>
    <property type="evidence" value="ECO:0007669"/>
    <property type="project" value="TreeGrafter"/>
</dbReference>
<dbReference type="AlphaFoldDB" id="A0A2N5WYQ8"/>
<sequence length="211" mass="22690">MQRFLYPFLRYAATLGLLALFTSAPVLAMEQRLLVLGDSISAAYGMSLQEGWVAKLGEQLTARDQPVAVINASISGETTAGALRRLPELLSEHRPDVVLIELGGNDGLRGFPVTEFRTNLAQLATLSADSGARVIIVPMEIPPNYGARYTASFREAFPEVAHETNSLLSAFILDGVATDPGLMQADGIHPTADAQTAMLQNLLPTIERALQ</sequence>
<dbReference type="RefSeq" id="WP_076001111.1">
    <property type="nucleotide sequence ID" value="NZ_PKUS01000030.1"/>
</dbReference>
<dbReference type="Pfam" id="PF13472">
    <property type="entry name" value="Lipase_GDSL_2"/>
    <property type="match status" value="1"/>
</dbReference>
<feature type="domain" description="SGNH hydrolase-type esterase" evidence="1">
    <location>
        <begin position="35"/>
        <end position="195"/>
    </location>
</feature>
<gene>
    <name evidence="2" type="ORF">C0039_17475</name>
</gene>
<dbReference type="InterPro" id="IPR036514">
    <property type="entry name" value="SGNH_hydro_sf"/>
</dbReference>
<accession>A0A2N5WYQ8</accession>
<protein>
    <submittedName>
        <fullName evidence="2">Arylesterase</fullName>
    </submittedName>
</protein>
<dbReference type="InterPro" id="IPR051532">
    <property type="entry name" value="Ester_Hydrolysis_Enzymes"/>
</dbReference>
<evidence type="ECO:0000259" key="1">
    <source>
        <dbReference type="Pfam" id="PF13472"/>
    </source>
</evidence>